<keyword evidence="1" id="KW-0732">Signal</keyword>
<protein>
    <submittedName>
        <fullName evidence="2">Uncharacterized protein</fullName>
    </submittedName>
</protein>
<sequence>MALLASWLTGRHLWKSVTTLIFLVIFTLAYSTSPPHPCQCWPDWQPIKDEHEYYCKDTKSEKTFHCNIDLPPICKCKENGQIINRPLGEVNCVEIGRTFDNINCEPDSQWKTWFDKYPQYRLYH</sequence>
<evidence type="ECO:0000256" key="1">
    <source>
        <dbReference type="SAM" id="SignalP"/>
    </source>
</evidence>
<accession>A0ABD1EZG3</accession>
<proteinExistence type="predicted"/>
<dbReference type="EMBL" id="JBDJPC010000004">
    <property type="protein sequence ID" value="KAL1506206.1"/>
    <property type="molecule type" value="Genomic_DNA"/>
</dbReference>
<gene>
    <name evidence="2" type="ORF">ABEB36_005608</name>
</gene>
<evidence type="ECO:0000313" key="3">
    <source>
        <dbReference type="Proteomes" id="UP001566132"/>
    </source>
</evidence>
<dbReference type="AlphaFoldDB" id="A0ABD1EZG3"/>
<evidence type="ECO:0000313" key="2">
    <source>
        <dbReference type="EMBL" id="KAL1506206.1"/>
    </source>
</evidence>
<reference evidence="2 3" key="1">
    <citation type="submission" date="2024-05" db="EMBL/GenBank/DDBJ databases">
        <title>Genetic variation in Jamaican populations of the coffee berry borer (Hypothenemus hampei).</title>
        <authorList>
            <person name="Errbii M."/>
            <person name="Myrie A."/>
        </authorList>
    </citation>
    <scope>NUCLEOTIDE SEQUENCE [LARGE SCALE GENOMIC DNA]</scope>
    <source>
        <strain evidence="2">JA-Hopewell-2020-01-JO</strain>
        <tissue evidence="2">Whole body</tissue>
    </source>
</reference>
<dbReference type="Proteomes" id="UP001566132">
    <property type="component" value="Unassembled WGS sequence"/>
</dbReference>
<feature type="signal peptide" evidence="1">
    <location>
        <begin position="1"/>
        <end position="29"/>
    </location>
</feature>
<comment type="caution">
    <text evidence="2">The sequence shown here is derived from an EMBL/GenBank/DDBJ whole genome shotgun (WGS) entry which is preliminary data.</text>
</comment>
<keyword evidence="3" id="KW-1185">Reference proteome</keyword>
<organism evidence="2 3">
    <name type="scientific">Hypothenemus hampei</name>
    <name type="common">Coffee berry borer</name>
    <dbReference type="NCBI Taxonomy" id="57062"/>
    <lineage>
        <taxon>Eukaryota</taxon>
        <taxon>Metazoa</taxon>
        <taxon>Ecdysozoa</taxon>
        <taxon>Arthropoda</taxon>
        <taxon>Hexapoda</taxon>
        <taxon>Insecta</taxon>
        <taxon>Pterygota</taxon>
        <taxon>Neoptera</taxon>
        <taxon>Endopterygota</taxon>
        <taxon>Coleoptera</taxon>
        <taxon>Polyphaga</taxon>
        <taxon>Cucujiformia</taxon>
        <taxon>Curculionidae</taxon>
        <taxon>Scolytinae</taxon>
        <taxon>Hypothenemus</taxon>
    </lineage>
</organism>
<feature type="chain" id="PRO_5044743539" evidence="1">
    <location>
        <begin position="30"/>
        <end position="124"/>
    </location>
</feature>
<name>A0ABD1EZG3_HYPHA</name>